<keyword evidence="1" id="KW-1133">Transmembrane helix</keyword>
<sequence>MAMKRPRPQALTLLAPRFQSSVSSVTRRVEKRFRNKPRPQDLHHHSISRQAVVVVVFFVLFVFVFVIFFLKPFQVDILCNNYLSMLKECKGSPSRCVNIKRNENFVLAREIKLRLTPAKKKINYLLILNAVESFDVSVLCLFFYLSIYFGVTPPL</sequence>
<dbReference type="Proteomes" id="UP000327468">
    <property type="component" value="Chromosome 21"/>
</dbReference>
<keyword evidence="1" id="KW-0812">Transmembrane</keyword>
<accession>A0A5N5KZ16</accession>
<keyword evidence="3" id="KW-1185">Reference proteome</keyword>
<gene>
    <name evidence="2" type="ORF">PHYPO_G00117450</name>
</gene>
<dbReference type="AlphaFoldDB" id="A0A5N5KZ16"/>
<evidence type="ECO:0000313" key="2">
    <source>
        <dbReference type="EMBL" id="KAB5535418.1"/>
    </source>
</evidence>
<protein>
    <recommendedName>
        <fullName evidence="4">Transmembrane protein</fullName>
    </recommendedName>
</protein>
<comment type="caution">
    <text evidence="2">The sequence shown here is derived from an EMBL/GenBank/DDBJ whole genome shotgun (WGS) entry which is preliminary data.</text>
</comment>
<evidence type="ECO:0008006" key="4">
    <source>
        <dbReference type="Google" id="ProtNLM"/>
    </source>
</evidence>
<organism evidence="2 3">
    <name type="scientific">Pangasianodon hypophthalmus</name>
    <name type="common">Striped catfish</name>
    <name type="synonym">Helicophagus hypophthalmus</name>
    <dbReference type="NCBI Taxonomy" id="310915"/>
    <lineage>
        <taxon>Eukaryota</taxon>
        <taxon>Metazoa</taxon>
        <taxon>Chordata</taxon>
        <taxon>Craniata</taxon>
        <taxon>Vertebrata</taxon>
        <taxon>Euteleostomi</taxon>
        <taxon>Actinopterygii</taxon>
        <taxon>Neopterygii</taxon>
        <taxon>Teleostei</taxon>
        <taxon>Ostariophysi</taxon>
        <taxon>Siluriformes</taxon>
        <taxon>Pangasiidae</taxon>
        <taxon>Pangasianodon</taxon>
    </lineage>
</organism>
<evidence type="ECO:0000256" key="1">
    <source>
        <dbReference type="SAM" id="Phobius"/>
    </source>
</evidence>
<keyword evidence="1" id="KW-0472">Membrane</keyword>
<proteinExistence type="predicted"/>
<evidence type="ECO:0000313" key="3">
    <source>
        <dbReference type="Proteomes" id="UP000327468"/>
    </source>
</evidence>
<name>A0A5N5KZ16_PANHP</name>
<dbReference type="EMBL" id="VFJC01000022">
    <property type="protein sequence ID" value="KAB5535418.1"/>
    <property type="molecule type" value="Genomic_DNA"/>
</dbReference>
<feature type="transmembrane region" description="Helical" evidence="1">
    <location>
        <begin position="122"/>
        <end position="149"/>
    </location>
</feature>
<feature type="transmembrane region" description="Helical" evidence="1">
    <location>
        <begin position="47"/>
        <end position="70"/>
    </location>
</feature>
<reference evidence="2 3" key="1">
    <citation type="submission" date="2019-06" db="EMBL/GenBank/DDBJ databases">
        <title>A chromosome-scale genome assembly of the striped catfish, Pangasianodon hypophthalmus.</title>
        <authorList>
            <person name="Wen M."/>
            <person name="Zahm M."/>
            <person name="Roques C."/>
            <person name="Cabau C."/>
            <person name="Klopp C."/>
            <person name="Donnadieu C."/>
            <person name="Jouanno E."/>
            <person name="Avarre J.-C."/>
            <person name="Campet M."/>
            <person name="Ha T.T.T."/>
            <person name="Dugue R."/>
            <person name="Lampietro C."/>
            <person name="Louis A."/>
            <person name="Herpin A."/>
            <person name="Echchiki A."/>
            <person name="Berthelot C."/>
            <person name="Parey E."/>
            <person name="Roest-Crollius H."/>
            <person name="Braasch I."/>
            <person name="Postlethwait J."/>
            <person name="Bobe J."/>
            <person name="Montfort J."/>
            <person name="Bouchez O."/>
            <person name="Begum T."/>
            <person name="Schartl M."/>
            <person name="Guiguen Y."/>
        </authorList>
    </citation>
    <scope>NUCLEOTIDE SEQUENCE [LARGE SCALE GENOMIC DNA]</scope>
    <source>
        <strain evidence="2 3">Indonesia</strain>
        <tissue evidence="2">Blood</tissue>
    </source>
</reference>